<protein>
    <submittedName>
        <fullName evidence="4">Uncharacterized protein</fullName>
    </submittedName>
</protein>
<dbReference type="EMBL" id="DAAGPO010000002">
    <property type="protein sequence ID" value="HAB4030844.1"/>
    <property type="molecule type" value="Genomic_DNA"/>
</dbReference>
<name>A0A6Y1TMM5_SALET</name>
<dbReference type="EMBL" id="DAAFYI010000002">
    <property type="protein sequence ID" value="HAB2007392.1"/>
    <property type="molecule type" value="Genomic_DNA"/>
</dbReference>
<proteinExistence type="predicted"/>
<organism evidence="4">
    <name type="scientific">Salmonella enterica I</name>
    <dbReference type="NCBI Taxonomy" id="59201"/>
    <lineage>
        <taxon>Bacteria</taxon>
        <taxon>Pseudomonadati</taxon>
        <taxon>Pseudomonadota</taxon>
        <taxon>Gammaproteobacteria</taxon>
        <taxon>Enterobacterales</taxon>
        <taxon>Enterobacteriaceae</taxon>
        <taxon>Salmonella</taxon>
    </lineage>
</organism>
<comment type="caution">
    <text evidence="4">The sequence shown here is derived from an EMBL/GenBank/DDBJ whole genome shotgun (WGS) entry which is preliminary data.</text>
</comment>
<evidence type="ECO:0000313" key="5">
    <source>
        <dbReference type="EMBL" id="HAB4677928.1"/>
    </source>
</evidence>
<reference evidence="4" key="1">
    <citation type="journal article" date="2018" name="Genome Biol.">
        <title>SKESA: strategic k-mer extension for scrupulous assemblies.</title>
        <authorList>
            <person name="Souvorov A."/>
            <person name="Agarwala R."/>
            <person name="Lipman D.J."/>
        </authorList>
    </citation>
    <scope>NUCLEOTIDE SEQUENCE</scope>
    <source>
        <strain evidence="4">Salmonella enterica</strain>
    </source>
</reference>
<dbReference type="EMBL" id="DAAGVC010000002">
    <property type="protein sequence ID" value="HAB4677928.1"/>
    <property type="molecule type" value="Genomic_DNA"/>
</dbReference>
<evidence type="ECO:0000313" key="2">
    <source>
        <dbReference type="EMBL" id="HAB2007392.1"/>
    </source>
</evidence>
<accession>A0A6Y1TMM5</accession>
<evidence type="ECO:0000313" key="3">
    <source>
        <dbReference type="EMBL" id="HAB3818986.1"/>
    </source>
</evidence>
<evidence type="ECO:0000313" key="6">
    <source>
        <dbReference type="EMBL" id="HAB6333953.1"/>
    </source>
</evidence>
<evidence type="ECO:0000313" key="1">
    <source>
        <dbReference type="EMBL" id="HAB1649540.1"/>
    </source>
</evidence>
<dbReference type="EMBL" id="DAAFVE010000002">
    <property type="protein sequence ID" value="HAB1649540.1"/>
    <property type="molecule type" value="Genomic_DNA"/>
</dbReference>
<reference evidence="4" key="2">
    <citation type="submission" date="2019-10" db="EMBL/GenBank/DDBJ databases">
        <authorList>
            <consortium name="NCBI Pathogen Detection Project"/>
        </authorList>
    </citation>
    <scope>NUCLEOTIDE SEQUENCE</scope>
    <source>
        <strain evidence="4">Salmonella enterica</strain>
    </source>
</reference>
<dbReference type="AlphaFoldDB" id="A0A6Y1TMM5"/>
<dbReference type="EMBL" id="DAAGNR010000002">
    <property type="protein sequence ID" value="HAB3818986.1"/>
    <property type="molecule type" value="Genomic_DNA"/>
</dbReference>
<gene>
    <name evidence="2" type="ORF">GB037_00865</name>
    <name evidence="6" type="ORF">GB614_06430</name>
    <name evidence="3" type="ORF">GBV61_06985</name>
    <name evidence="1" type="ORF">GBX92_05505</name>
    <name evidence="4" type="ORF">GBY45_06485</name>
    <name evidence="5" type="ORF">GBZ53_06930</name>
</gene>
<sequence>MKHPRDSRTSEVQIRTSEAFARMGVAMENLLAAAPKFLSDTSIDGSKECHGKRKVAKKAA</sequence>
<evidence type="ECO:0000313" key="4">
    <source>
        <dbReference type="EMBL" id="HAB4030844.1"/>
    </source>
</evidence>
<dbReference type="EMBL" id="DAAHJG010000002">
    <property type="protein sequence ID" value="HAB6333953.1"/>
    <property type="molecule type" value="Genomic_DNA"/>
</dbReference>